<accession>A0A7Z0DK96</accession>
<dbReference type="AlphaFoldDB" id="A0A7Z0DK96"/>
<name>A0A7Z0DK96_9ACTN</name>
<evidence type="ECO:0000259" key="1">
    <source>
        <dbReference type="PROSITE" id="PS51729"/>
    </source>
</evidence>
<evidence type="ECO:0000313" key="2">
    <source>
        <dbReference type="EMBL" id="NYI76786.1"/>
    </source>
</evidence>
<dbReference type="CDD" id="cd04301">
    <property type="entry name" value="NAT_SF"/>
    <property type="match status" value="1"/>
</dbReference>
<dbReference type="InterPro" id="IPR016181">
    <property type="entry name" value="Acyl_CoA_acyltransferase"/>
</dbReference>
<gene>
    <name evidence="2" type="ORF">BJ988_001434</name>
</gene>
<keyword evidence="3" id="KW-1185">Reference proteome</keyword>
<dbReference type="EMBL" id="JACBZR010000001">
    <property type="protein sequence ID" value="NYI76786.1"/>
    <property type="molecule type" value="Genomic_DNA"/>
</dbReference>
<dbReference type="Pfam" id="PF14542">
    <property type="entry name" value="Acetyltransf_CG"/>
    <property type="match status" value="1"/>
</dbReference>
<dbReference type="Proteomes" id="UP000564496">
    <property type="component" value="Unassembled WGS sequence"/>
</dbReference>
<dbReference type="Gene3D" id="3.40.630.30">
    <property type="match status" value="1"/>
</dbReference>
<reference evidence="2 3" key="1">
    <citation type="submission" date="2020-07" db="EMBL/GenBank/DDBJ databases">
        <title>Sequencing the genomes of 1000 actinobacteria strains.</title>
        <authorList>
            <person name="Klenk H.-P."/>
        </authorList>
    </citation>
    <scope>NUCLEOTIDE SEQUENCE [LARGE SCALE GENOMIC DNA]</scope>
    <source>
        <strain evidence="2 3">DSM 26487</strain>
    </source>
</reference>
<sequence length="105" mass="11814">MTDIEIEVANAPERLRYEARVDGSVVGFAEYILANDLIVFTHTEVDPALEGKGVGSAIARFALDDVRDSSQRKVMPLCPFIKDWIGRHREYVELVRRIPPSTAKD</sequence>
<dbReference type="RefSeq" id="WP_179657396.1">
    <property type="nucleotide sequence ID" value="NZ_JACBZR010000001.1"/>
</dbReference>
<organism evidence="2 3">
    <name type="scientific">Nocardioides panzhihuensis</name>
    <dbReference type="NCBI Taxonomy" id="860243"/>
    <lineage>
        <taxon>Bacteria</taxon>
        <taxon>Bacillati</taxon>
        <taxon>Actinomycetota</taxon>
        <taxon>Actinomycetes</taxon>
        <taxon>Propionibacteriales</taxon>
        <taxon>Nocardioidaceae</taxon>
        <taxon>Nocardioides</taxon>
    </lineage>
</organism>
<feature type="domain" description="N-acetyltransferase" evidence="1">
    <location>
        <begin position="9"/>
        <end position="96"/>
    </location>
</feature>
<dbReference type="PANTHER" id="PTHR31435:SF10">
    <property type="entry name" value="BSR4717 PROTEIN"/>
    <property type="match status" value="1"/>
</dbReference>
<protein>
    <recommendedName>
        <fullName evidence="1">N-acetyltransferase domain-containing protein</fullName>
    </recommendedName>
</protein>
<dbReference type="InterPro" id="IPR031165">
    <property type="entry name" value="GNAT_YJDJ"/>
</dbReference>
<dbReference type="SUPFAM" id="SSF55729">
    <property type="entry name" value="Acyl-CoA N-acyltransferases (Nat)"/>
    <property type="match status" value="1"/>
</dbReference>
<dbReference type="PANTHER" id="PTHR31435">
    <property type="entry name" value="PROTEIN NATD1"/>
    <property type="match status" value="1"/>
</dbReference>
<evidence type="ECO:0000313" key="3">
    <source>
        <dbReference type="Proteomes" id="UP000564496"/>
    </source>
</evidence>
<dbReference type="InterPro" id="IPR045057">
    <property type="entry name" value="Gcn5-rel_NAT"/>
</dbReference>
<dbReference type="PROSITE" id="PS51729">
    <property type="entry name" value="GNAT_YJDJ"/>
    <property type="match status" value="1"/>
</dbReference>
<proteinExistence type="predicted"/>
<comment type="caution">
    <text evidence="2">The sequence shown here is derived from an EMBL/GenBank/DDBJ whole genome shotgun (WGS) entry which is preliminary data.</text>
</comment>